<dbReference type="CDD" id="cd22061">
    <property type="entry name" value="WH2_INF2"/>
    <property type="match status" value="1"/>
</dbReference>
<dbReference type="GeneTree" id="ENSGT00940000155691"/>
<accession>A0A8C0KEC8</accession>
<evidence type="ECO:0000256" key="1">
    <source>
        <dbReference type="SAM" id="MobiDB-lite"/>
    </source>
</evidence>
<dbReference type="Pfam" id="PF02181">
    <property type="entry name" value="FH2"/>
    <property type="match status" value="1"/>
</dbReference>
<dbReference type="Pfam" id="PF02205">
    <property type="entry name" value="WH2"/>
    <property type="match status" value="1"/>
</dbReference>
<dbReference type="PROSITE" id="PS51444">
    <property type="entry name" value="FH2"/>
    <property type="match status" value="1"/>
</dbReference>
<feature type="domain" description="WH2" evidence="2">
    <location>
        <begin position="255"/>
        <end position="270"/>
    </location>
</feature>
<evidence type="ECO:0008006" key="6">
    <source>
        <dbReference type="Google" id="ProtNLM"/>
    </source>
</evidence>
<name>A0A8C0KEC8_CANLU</name>
<feature type="region of interest" description="Disordered" evidence="1">
    <location>
        <begin position="213"/>
        <end position="245"/>
    </location>
</feature>
<protein>
    <recommendedName>
        <fullName evidence="6">Inverted formin 2</fullName>
    </recommendedName>
</protein>
<dbReference type="InterPro" id="IPR015425">
    <property type="entry name" value="FH2_Formin"/>
</dbReference>
<dbReference type="GO" id="GO:0003779">
    <property type="term" value="F:actin binding"/>
    <property type="evidence" value="ECO:0007669"/>
    <property type="project" value="InterPro"/>
</dbReference>
<evidence type="ECO:0000259" key="3">
    <source>
        <dbReference type="PROSITE" id="PS51444"/>
    </source>
</evidence>
<dbReference type="InterPro" id="IPR003124">
    <property type="entry name" value="WH2_dom"/>
</dbReference>
<dbReference type="PANTHER" id="PTHR46345">
    <property type="entry name" value="INVERTED FORMIN-2"/>
    <property type="match status" value="1"/>
</dbReference>
<feature type="region of interest" description="Disordered" evidence="1">
    <location>
        <begin position="270"/>
        <end position="506"/>
    </location>
</feature>
<feature type="domain" description="FH2" evidence="3">
    <location>
        <begin position="1"/>
        <end position="227"/>
    </location>
</feature>
<dbReference type="InterPro" id="IPR042201">
    <property type="entry name" value="FH2_Formin_sf"/>
</dbReference>
<evidence type="ECO:0000313" key="4">
    <source>
        <dbReference type="Ensembl" id="ENSCAFP00020014164.1"/>
    </source>
</evidence>
<dbReference type="SUPFAM" id="SSF101447">
    <property type="entry name" value="Formin homology 2 domain (FH2 domain)"/>
    <property type="match status" value="1"/>
</dbReference>
<dbReference type="PANTHER" id="PTHR46345:SF5">
    <property type="entry name" value="INVERTED FORMIN-2"/>
    <property type="match status" value="1"/>
</dbReference>
<proteinExistence type="predicted"/>
<dbReference type="Ensembl" id="ENSCAFT00020016472.1">
    <property type="protein sequence ID" value="ENSCAFP00020014164.1"/>
    <property type="gene ID" value="ENSCAFG00020011457.1"/>
</dbReference>
<organism evidence="4 5">
    <name type="scientific">Canis lupus dingo</name>
    <name type="common">dingo</name>
    <dbReference type="NCBI Taxonomy" id="286419"/>
    <lineage>
        <taxon>Eukaryota</taxon>
        <taxon>Metazoa</taxon>
        <taxon>Chordata</taxon>
        <taxon>Craniata</taxon>
        <taxon>Vertebrata</taxon>
        <taxon>Euteleostomi</taxon>
        <taxon>Mammalia</taxon>
        <taxon>Eutheria</taxon>
        <taxon>Laurasiatheria</taxon>
        <taxon>Carnivora</taxon>
        <taxon>Caniformia</taxon>
        <taxon>Canidae</taxon>
        <taxon>Canis</taxon>
    </lineage>
</organism>
<reference evidence="4" key="2">
    <citation type="submission" date="2025-09" db="UniProtKB">
        <authorList>
            <consortium name="Ensembl"/>
        </authorList>
    </citation>
    <scope>IDENTIFICATION</scope>
</reference>
<dbReference type="AlphaFoldDB" id="A0A8C0KEC8"/>
<feature type="compositionally biased region" description="Basic residues" evidence="1">
    <location>
        <begin position="479"/>
        <end position="489"/>
    </location>
</feature>
<evidence type="ECO:0000259" key="2">
    <source>
        <dbReference type="PROSITE" id="PS51082"/>
    </source>
</evidence>
<dbReference type="Proteomes" id="UP000694391">
    <property type="component" value="Unplaced"/>
</dbReference>
<sequence>MLLCEGTAVVLDMVQPKAQLVLAACNSLLNSHRLPVFCQLILKIGNFLNYGSHTGDADGFKIQTLLKLTETKSQQSRVTLLHHVLEEAEKSHPDLLQLPRDLEQPSQAAGINLEIIRSESSSNLKKLLEMERKVSSSVPEVQEQYSQRLQASSSRASRALDEVFQAIEQKKLELASYLCEDAQQLSLEDMFGIMKTFRDLFIRALKENKERKEQAAKAERRKQQLAEEEARRPRGEDGKPVRRGVGKQEEVCVIDALLADIRKGFQLRKTARGRGDAEGGSKAAAADPPRDRAPGETLSPPGGAPRVGAWEPGGGPTSDPRGLDLADAVAPSPQPAVDAPEDGGPGEFLAPEDPQGPPPPQGAWPVVLGGAQALKPLRISGDKPSGAQDAEEPTAPRGVCLAEADSTVRAPQEAAARGRSADPPATGPVGDGDRDGDQEDTAPDSALDTSLDRSFSEDAVTDSSGSGTLPSARGQASKRMGRRRKKRPSRSQEGNSGLPCHHSLSPRSRALLGGVDVWSGLIRPTVGP</sequence>
<dbReference type="PROSITE" id="PS51082">
    <property type="entry name" value="WH2"/>
    <property type="match status" value="1"/>
</dbReference>
<keyword evidence="5" id="KW-1185">Reference proteome</keyword>
<reference evidence="4" key="1">
    <citation type="submission" date="2025-08" db="UniProtKB">
        <authorList>
            <consortium name="Ensembl"/>
        </authorList>
    </citation>
    <scope>IDENTIFICATION</scope>
</reference>
<evidence type="ECO:0000313" key="5">
    <source>
        <dbReference type="Proteomes" id="UP000694391"/>
    </source>
</evidence>
<dbReference type="Gene3D" id="1.20.58.2220">
    <property type="entry name" value="Formin, FH2 domain"/>
    <property type="match status" value="1"/>
</dbReference>